<evidence type="ECO:0000313" key="3">
    <source>
        <dbReference type="Proteomes" id="UP000000311"/>
    </source>
</evidence>
<sequence length="339" mass="38833">MEDETTRVFVQKTLDKKKRTEERSRRLYRMASKSKNTMVRCCVLLLLASRVRQNRNPTGAGKRVLGLVNARNAGDPKYSSESVSPKGLKREYRRNNLSFSFLPVHLRRDNGNKLYLNVSIERPRSRLGEVGETQHPPLFAERIHYIVGLGRRPRGIRDIRVDYRFAALALCHIASATRSEKSRDDDEGGEGGEDDEDNEDDDDGNDGESRGMRRKRTLNEEHRTHNTEHTTADNNKKHGDDSKYQSMFCTLVAVPDGKSEEKDNIQSVRKSEEALCFSTLRSTRSSFLPDPGTETDRFVSFFVKVASKYDVSSSGRNVRLNEKKSRTERHSRIQTELYT</sequence>
<dbReference type="Proteomes" id="UP000000311">
    <property type="component" value="Unassembled WGS sequence"/>
</dbReference>
<name>E2AWS4_CAMFO</name>
<keyword evidence="3" id="KW-1185">Reference proteome</keyword>
<evidence type="ECO:0000313" key="2">
    <source>
        <dbReference type="EMBL" id="EFN62110.1"/>
    </source>
</evidence>
<dbReference type="AlphaFoldDB" id="E2AWS4"/>
<feature type="compositionally biased region" description="Basic and acidic residues" evidence="1">
    <location>
        <begin position="319"/>
        <end position="333"/>
    </location>
</feature>
<feature type="region of interest" description="Disordered" evidence="1">
    <location>
        <begin position="314"/>
        <end position="339"/>
    </location>
</feature>
<evidence type="ECO:0000256" key="1">
    <source>
        <dbReference type="SAM" id="MobiDB-lite"/>
    </source>
</evidence>
<feature type="compositionally biased region" description="Acidic residues" evidence="1">
    <location>
        <begin position="185"/>
        <end position="206"/>
    </location>
</feature>
<feature type="compositionally biased region" description="Basic and acidic residues" evidence="1">
    <location>
        <begin position="207"/>
        <end position="241"/>
    </location>
</feature>
<feature type="region of interest" description="Disordered" evidence="1">
    <location>
        <begin position="177"/>
        <end position="241"/>
    </location>
</feature>
<organism evidence="3">
    <name type="scientific">Camponotus floridanus</name>
    <name type="common">Florida carpenter ant</name>
    <dbReference type="NCBI Taxonomy" id="104421"/>
    <lineage>
        <taxon>Eukaryota</taxon>
        <taxon>Metazoa</taxon>
        <taxon>Ecdysozoa</taxon>
        <taxon>Arthropoda</taxon>
        <taxon>Hexapoda</taxon>
        <taxon>Insecta</taxon>
        <taxon>Pterygota</taxon>
        <taxon>Neoptera</taxon>
        <taxon>Endopterygota</taxon>
        <taxon>Hymenoptera</taxon>
        <taxon>Apocrita</taxon>
        <taxon>Aculeata</taxon>
        <taxon>Formicoidea</taxon>
        <taxon>Formicidae</taxon>
        <taxon>Formicinae</taxon>
        <taxon>Camponotus</taxon>
    </lineage>
</organism>
<dbReference type="EMBL" id="GL443424">
    <property type="protein sequence ID" value="EFN62110.1"/>
    <property type="molecule type" value="Genomic_DNA"/>
</dbReference>
<proteinExistence type="predicted"/>
<reference evidence="2 3" key="1">
    <citation type="journal article" date="2010" name="Science">
        <title>Genomic comparison of the ants Camponotus floridanus and Harpegnathos saltator.</title>
        <authorList>
            <person name="Bonasio R."/>
            <person name="Zhang G."/>
            <person name="Ye C."/>
            <person name="Mutti N.S."/>
            <person name="Fang X."/>
            <person name="Qin N."/>
            <person name="Donahue G."/>
            <person name="Yang P."/>
            <person name="Li Q."/>
            <person name="Li C."/>
            <person name="Zhang P."/>
            <person name="Huang Z."/>
            <person name="Berger S.L."/>
            <person name="Reinberg D."/>
            <person name="Wang J."/>
            <person name="Liebig J."/>
        </authorList>
    </citation>
    <scope>NUCLEOTIDE SEQUENCE [LARGE SCALE GENOMIC DNA]</scope>
    <source>
        <strain evidence="3">C129</strain>
    </source>
</reference>
<dbReference type="InParanoid" id="E2AWS4"/>
<accession>E2AWS4</accession>
<gene>
    <name evidence="2" type="ORF">EAG_15702</name>
</gene>
<protein>
    <submittedName>
        <fullName evidence="2">Uncharacterized protein</fullName>
    </submittedName>
</protein>